<name>A0ABY8CL63_ENCHE</name>
<dbReference type="Gene3D" id="1.20.58.1030">
    <property type="match status" value="1"/>
</dbReference>
<keyword evidence="3" id="KW-1185">Reference proteome</keyword>
<dbReference type="InterPro" id="IPR036224">
    <property type="entry name" value="GINS_bundle-like_dom_sf"/>
</dbReference>
<accession>A0ABY8CL63</accession>
<keyword evidence="1" id="KW-0539">Nucleus</keyword>
<dbReference type="Proteomes" id="UP001217963">
    <property type="component" value="Chromosome X"/>
</dbReference>
<dbReference type="EMBL" id="CP119071">
    <property type="protein sequence ID" value="WEL39665.1"/>
    <property type="molecule type" value="Genomic_DNA"/>
</dbReference>
<dbReference type="PANTHER" id="PTHR12914">
    <property type="entry name" value="PARTNER OF SLD5"/>
    <property type="match status" value="1"/>
</dbReference>
<comment type="subcellular location">
    <subcellularLocation>
        <location evidence="1">Nucleus</location>
    </subcellularLocation>
</comment>
<comment type="similarity">
    <text evidence="1">Belongs to the GINS1/PSF1 family.</text>
</comment>
<comment type="function">
    <text evidence="1">Required for correct functioning of the GINS complex, a complex that plays an essential role in the initiation of DNA replication, and progression of DNA replication forks. GINS complex seems to bind preferentially to single-stranded DNA.</text>
</comment>
<proteinExistence type="inferred from homology"/>
<dbReference type="SUPFAM" id="SSF158573">
    <property type="entry name" value="GINS helical bundle-like"/>
    <property type="match status" value="1"/>
</dbReference>
<evidence type="ECO:0000313" key="2">
    <source>
        <dbReference type="EMBL" id="WEL39665.1"/>
    </source>
</evidence>
<gene>
    <name evidence="2" type="ORF">PFJ87_10g01130</name>
</gene>
<keyword evidence="1" id="KW-0235">DNA replication</keyword>
<evidence type="ECO:0000256" key="1">
    <source>
        <dbReference type="RuleBase" id="RU368085"/>
    </source>
</evidence>
<comment type="subunit">
    <text evidence="1">Component of the GINS complex.</text>
</comment>
<protein>
    <recommendedName>
        <fullName evidence="1">DNA replication complex GINS protein PSF1</fullName>
    </recommendedName>
</protein>
<sequence length="201" mass="23485">MYVFVLILKGEKSLPENVPMIFGEAGSYLLEDLKSSFLKPYRHAEVKALQGENGYLDSKMEEVRRLAGEGISEELSVNYVMIKYFKERNERILRSYKLHRSLCLFEDFFSSKKTSGTLSSEEEEYMERYHGILREYLEPFRHIDFAMEMPPIQFFVQIVTLEDCGIVMDEGNLIELKKDRIYFIKKSIVSHLIGSGLVRII</sequence>
<dbReference type="InterPro" id="IPR005339">
    <property type="entry name" value="GINS_Psf1"/>
</dbReference>
<evidence type="ECO:0000313" key="3">
    <source>
        <dbReference type="Proteomes" id="UP001217963"/>
    </source>
</evidence>
<reference evidence="2 3" key="1">
    <citation type="submission" date="2023-02" db="EMBL/GenBank/DDBJ databases">
        <title>Encephalitozoon hellem ATCC 50451 complete genome.</title>
        <authorList>
            <person name="Mascarenhas dos Santos A.C."/>
            <person name="Julian A.T."/>
            <person name="Pombert J.-F."/>
        </authorList>
    </citation>
    <scope>NUCLEOTIDE SEQUENCE [LARGE SCALE GENOMIC DNA]</scope>
    <source>
        <strain evidence="2 3">ATCC 50451</strain>
    </source>
</reference>
<dbReference type="PANTHER" id="PTHR12914:SF2">
    <property type="entry name" value="DNA REPLICATION COMPLEX GINS PROTEIN PSF1"/>
    <property type="match status" value="1"/>
</dbReference>
<organism evidence="2 3">
    <name type="scientific">Encephalitozoon hellem</name>
    <name type="common">Microsporidian parasite</name>
    <dbReference type="NCBI Taxonomy" id="27973"/>
    <lineage>
        <taxon>Eukaryota</taxon>
        <taxon>Fungi</taxon>
        <taxon>Fungi incertae sedis</taxon>
        <taxon>Microsporidia</taxon>
        <taxon>Unikaryonidae</taxon>
        <taxon>Encephalitozoon</taxon>
    </lineage>
</organism>